<dbReference type="PANTHER" id="PTHR12770">
    <property type="entry name" value="RUS1 FAMILY PROTEIN C16ORF58"/>
    <property type="match status" value="1"/>
</dbReference>
<accession>A0A6A4WNM0</accession>
<dbReference type="InterPro" id="IPR055412">
    <property type="entry name" value="UVB_sens_C"/>
</dbReference>
<dbReference type="Pfam" id="PF24160">
    <property type="entry name" value="UVB_sens_C"/>
    <property type="match status" value="1"/>
</dbReference>
<feature type="domain" description="Protein root UVB sensitive/RUS" evidence="7">
    <location>
        <begin position="39"/>
        <end position="274"/>
    </location>
</feature>
<dbReference type="PANTHER" id="PTHR12770:SF31">
    <property type="entry name" value="RUS FAMILY MEMBER 1"/>
    <property type="match status" value="1"/>
</dbReference>
<evidence type="ECO:0000256" key="2">
    <source>
        <dbReference type="ARBA" id="ARBA00007558"/>
    </source>
</evidence>
<sequence length="450" mass="47566">MPAIIEQHFGATHEATIELSPSGDGAEGQPRIISRHVQRRGLVDTLREIFLPQGYPESVSDDYLEYQVWDTLQAFASNITGALATRAVLGGMGVGDAEATPLAATITWLLKDGTGMVGQIVFAWRSSSGLDARCKQWRLFADVLNDAAICLELAAPALGTAVFKVAVIAAGLAKSLVGVAGGATRAAIAQHQALRSNMADLSVKDGSQERVVNLVGLLTTMALLPLVDAGSAASWLIFLLFTALHVLANYRAVRAVRLSSLNTPRLSLVFDGFLAAPGAAAELGVTAVNSREPLVLGTESPRCQSALTGWRLLLGAPPLLLAARAAPGQLDRLTALYAGRPYLLLLDPSSREALVCLRRGAGPAEQLGAALAAAVAVRLRQAAEDGGEVRLVGPVASALAGEGDAWRDDWQAASERVTKQLLPQLLERLRVEGWVVKDSLLEPGEYRGVW</sequence>
<keyword evidence="4 6" id="KW-1133">Transmembrane helix</keyword>
<comment type="similarity">
    <text evidence="2">Belongs to the RUS1 family.</text>
</comment>
<dbReference type="InterPro" id="IPR054549">
    <property type="entry name" value="UVB_sens_RUS_dom"/>
</dbReference>
<feature type="domain" description="Root UVB sensitive protein C-terminal" evidence="8">
    <location>
        <begin position="286"/>
        <end position="450"/>
    </location>
</feature>
<evidence type="ECO:0000256" key="3">
    <source>
        <dbReference type="ARBA" id="ARBA00022692"/>
    </source>
</evidence>
<dbReference type="InterPro" id="IPR006968">
    <property type="entry name" value="RUS_fam"/>
</dbReference>
<dbReference type="AlphaFoldDB" id="A0A6A4WNM0"/>
<gene>
    <name evidence="9" type="primary">RUS1</name>
    <name evidence="9" type="ORF">FJT64_024357</name>
</gene>
<protein>
    <submittedName>
        <fullName evidence="9">RUS1 family protein C16orf58</fullName>
    </submittedName>
</protein>
<organism evidence="9 10">
    <name type="scientific">Amphibalanus amphitrite</name>
    <name type="common">Striped barnacle</name>
    <name type="synonym">Balanus amphitrite</name>
    <dbReference type="NCBI Taxonomy" id="1232801"/>
    <lineage>
        <taxon>Eukaryota</taxon>
        <taxon>Metazoa</taxon>
        <taxon>Ecdysozoa</taxon>
        <taxon>Arthropoda</taxon>
        <taxon>Crustacea</taxon>
        <taxon>Multicrustacea</taxon>
        <taxon>Cirripedia</taxon>
        <taxon>Thoracica</taxon>
        <taxon>Thoracicalcarea</taxon>
        <taxon>Balanomorpha</taxon>
        <taxon>Balanoidea</taxon>
        <taxon>Balanidae</taxon>
        <taxon>Amphibalaninae</taxon>
        <taxon>Amphibalanus</taxon>
    </lineage>
</organism>
<comment type="caution">
    <text evidence="9">The sequence shown here is derived from an EMBL/GenBank/DDBJ whole genome shotgun (WGS) entry which is preliminary data.</text>
</comment>
<keyword evidence="5 6" id="KW-0472">Membrane</keyword>
<evidence type="ECO:0000313" key="9">
    <source>
        <dbReference type="EMBL" id="KAF0303708.1"/>
    </source>
</evidence>
<dbReference type="EMBL" id="VIIS01000921">
    <property type="protein sequence ID" value="KAF0303708.1"/>
    <property type="molecule type" value="Genomic_DNA"/>
</dbReference>
<evidence type="ECO:0000259" key="7">
    <source>
        <dbReference type="Pfam" id="PF04884"/>
    </source>
</evidence>
<reference evidence="9 10" key="1">
    <citation type="submission" date="2019-07" db="EMBL/GenBank/DDBJ databases">
        <title>Draft genome assembly of a fouling barnacle, Amphibalanus amphitrite (Darwin, 1854): The first reference genome for Thecostraca.</title>
        <authorList>
            <person name="Kim W."/>
        </authorList>
    </citation>
    <scope>NUCLEOTIDE SEQUENCE [LARGE SCALE GENOMIC DNA]</scope>
    <source>
        <strain evidence="9">SNU_AA5</strain>
        <tissue evidence="9">Soma without cirri and trophi</tissue>
    </source>
</reference>
<evidence type="ECO:0000313" key="10">
    <source>
        <dbReference type="Proteomes" id="UP000440578"/>
    </source>
</evidence>
<evidence type="ECO:0000256" key="5">
    <source>
        <dbReference type="ARBA" id="ARBA00023136"/>
    </source>
</evidence>
<feature type="transmembrane region" description="Helical" evidence="6">
    <location>
        <begin position="233"/>
        <end position="250"/>
    </location>
</feature>
<comment type="subcellular location">
    <subcellularLocation>
        <location evidence="1">Membrane</location>
    </subcellularLocation>
</comment>
<keyword evidence="10" id="KW-1185">Reference proteome</keyword>
<dbReference type="OrthoDB" id="364779at2759"/>
<name>A0A6A4WNM0_AMPAM</name>
<evidence type="ECO:0000259" key="8">
    <source>
        <dbReference type="Pfam" id="PF24160"/>
    </source>
</evidence>
<proteinExistence type="inferred from homology"/>
<keyword evidence="3 6" id="KW-0812">Transmembrane</keyword>
<evidence type="ECO:0000256" key="6">
    <source>
        <dbReference type="SAM" id="Phobius"/>
    </source>
</evidence>
<evidence type="ECO:0000256" key="1">
    <source>
        <dbReference type="ARBA" id="ARBA00004370"/>
    </source>
</evidence>
<evidence type="ECO:0000256" key="4">
    <source>
        <dbReference type="ARBA" id="ARBA00022989"/>
    </source>
</evidence>
<dbReference type="Pfam" id="PF04884">
    <property type="entry name" value="UVB_sens_prot"/>
    <property type="match status" value="1"/>
</dbReference>
<dbReference type="Proteomes" id="UP000440578">
    <property type="component" value="Unassembled WGS sequence"/>
</dbReference>
<dbReference type="GO" id="GO:0016020">
    <property type="term" value="C:membrane"/>
    <property type="evidence" value="ECO:0007669"/>
    <property type="project" value="UniProtKB-SubCell"/>
</dbReference>